<keyword evidence="1" id="KW-1133">Transmembrane helix</keyword>
<dbReference type="AlphaFoldDB" id="A0A1B9Y0C4"/>
<proteinExistence type="predicted"/>
<keyword evidence="1" id="KW-0472">Membrane</keyword>
<gene>
    <name evidence="2" type="ORF">BA195_00140</name>
</gene>
<protein>
    <submittedName>
        <fullName evidence="2">Uncharacterized protein</fullName>
    </submittedName>
</protein>
<dbReference type="EMBL" id="MAKX01000001">
    <property type="protein sequence ID" value="OCK43151.1"/>
    <property type="molecule type" value="Genomic_DNA"/>
</dbReference>
<dbReference type="OrthoDB" id="1188699at2"/>
<dbReference type="RefSeq" id="WP_068701210.1">
    <property type="nucleotide sequence ID" value="NZ_MAKX01000001.1"/>
</dbReference>
<evidence type="ECO:0000256" key="1">
    <source>
        <dbReference type="SAM" id="Phobius"/>
    </source>
</evidence>
<evidence type="ECO:0000313" key="2">
    <source>
        <dbReference type="EMBL" id="OCK43151.1"/>
    </source>
</evidence>
<organism evidence="2 3">
    <name type="scientific">Tenacibaculum soleae</name>
    <dbReference type="NCBI Taxonomy" id="447689"/>
    <lineage>
        <taxon>Bacteria</taxon>
        <taxon>Pseudomonadati</taxon>
        <taxon>Bacteroidota</taxon>
        <taxon>Flavobacteriia</taxon>
        <taxon>Flavobacteriales</taxon>
        <taxon>Flavobacteriaceae</taxon>
        <taxon>Tenacibaculum</taxon>
    </lineage>
</organism>
<sequence length="179" mass="20935">MIIANALQQFYKENNFAKDGGESEDTFNLKFKLFTLKLPNSQFRKKVVHIHDIQHILYNCDTTWKGEAFIAGWEISTGIWKHFPIGFMSLWAMGFSLLNYPKDVFKGYKAGINTIGIVDLKLSKQELLVLSIDHLKKKIQKKKNIKMDILQYLIFTFWILVSLIVFLFPFSTLPFFLLF</sequence>
<dbReference type="Proteomes" id="UP000093186">
    <property type="component" value="Unassembled WGS sequence"/>
</dbReference>
<evidence type="ECO:0000313" key="3">
    <source>
        <dbReference type="Proteomes" id="UP000093186"/>
    </source>
</evidence>
<accession>A0A1B9Y0C4</accession>
<dbReference type="STRING" id="447689.BA195_00140"/>
<comment type="caution">
    <text evidence="2">The sequence shown here is derived from an EMBL/GenBank/DDBJ whole genome shotgun (WGS) entry which is preliminary data.</text>
</comment>
<name>A0A1B9Y0C4_9FLAO</name>
<keyword evidence="3" id="KW-1185">Reference proteome</keyword>
<reference evidence="2 3" key="1">
    <citation type="submission" date="2016-06" db="EMBL/GenBank/DDBJ databases">
        <title>Draft Genome Sequence of Tenacibaculum soleae UCD-KL19.</title>
        <authorList>
            <person name="Eisen J.A."/>
            <person name="Coil D.A."/>
            <person name="Lujan K.M."/>
        </authorList>
    </citation>
    <scope>NUCLEOTIDE SEQUENCE [LARGE SCALE GENOMIC DNA]</scope>
    <source>
        <strain evidence="2 3">UCD-KL19</strain>
    </source>
</reference>
<keyword evidence="1" id="KW-0812">Transmembrane</keyword>
<feature type="transmembrane region" description="Helical" evidence="1">
    <location>
        <begin position="149"/>
        <end position="170"/>
    </location>
</feature>